<keyword evidence="3" id="KW-1185">Reference proteome</keyword>
<feature type="transmembrane region" description="Helical" evidence="1">
    <location>
        <begin position="61"/>
        <end position="83"/>
    </location>
</feature>
<dbReference type="Proteomes" id="UP001213000">
    <property type="component" value="Unassembled WGS sequence"/>
</dbReference>
<evidence type="ECO:0000256" key="1">
    <source>
        <dbReference type="SAM" id="Phobius"/>
    </source>
</evidence>
<organism evidence="2 3">
    <name type="scientific">Leucocoprinus birnbaumii</name>
    <dbReference type="NCBI Taxonomy" id="56174"/>
    <lineage>
        <taxon>Eukaryota</taxon>
        <taxon>Fungi</taxon>
        <taxon>Dikarya</taxon>
        <taxon>Basidiomycota</taxon>
        <taxon>Agaricomycotina</taxon>
        <taxon>Agaricomycetes</taxon>
        <taxon>Agaricomycetidae</taxon>
        <taxon>Agaricales</taxon>
        <taxon>Agaricineae</taxon>
        <taxon>Agaricaceae</taxon>
        <taxon>Leucocoprinus</taxon>
    </lineage>
</organism>
<gene>
    <name evidence="2" type="ORF">NP233_g375</name>
</gene>
<protein>
    <submittedName>
        <fullName evidence="2">Uncharacterized protein</fullName>
    </submittedName>
</protein>
<keyword evidence="1" id="KW-1133">Transmembrane helix</keyword>
<feature type="transmembrane region" description="Helical" evidence="1">
    <location>
        <begin position="103"/>
        <end position="126"/>
    </location>
</feature>
<evidence type="ECO:0000313" key="3">
    <source>
        <dbReference type="Proteomes" id="UP001213000"/>
    </source>
</evidence>
<accession>A0AAD5W6W4</accession>
<evidence type="ECO:0000313" key="2">
    <source>
        <dbReference type="EMBL" id="KAJ3576515.1"/>
    </source>
</evidence>
<proteinExistence type="predicted"/>
<name>A0AAD5W6W4_9AGAR</name>
<keyword evidence="1" id="KW-0812">Transmembrane</keyword>
<dbReference type="EMBL" id="JANIEX010000010">
    <property type="protein sequence ID" value="KAJ3576515.1"/>
    <property type="molecule type" value="Genomic_DNA"/>
</dbReference>
<sequence length="276" mass="30851">MGATIQTGPLPSLVANLGMVYVANTFYGAFLVLFFLSTLVLHHQSLKNKRRSSGSFGTIVYLTLGYILCILITVHWLLSWLMYSHPDYVTRGYMPLSPLHPQPSVILFVQTLVGNVAIFVADLILMYRLYVIWNQSRVMLWLGSIMAMIDIVLIIPYISYFIKHRECWNKGAVIFPFVNLGTTITTTALITYKIWTQSRLTRALGDEKIIYKIIRIIVESAALETLPATAGIATSLVNVRVGLGWAAGEEGRSVQTFAHSTMNAPNLEDGRSSFIE</sequence>
<dbReference type="AlphaFoldDB" id="A0AAD5W6W4"/>
<reference evidence="2" key="1">
    <citation type="submission" date="2022-07" db="EMBL/GenBank/DDBJ databases">
        <title>Genome Sequence of Leucocoprinus birnbaumii.</title>
        <authorList>
            <person name="Buettner E."/>
        </authorList>
    </citation>
    <scope>NUCLEOTIDE SEQUENCE</scope>
    <source>
        <strain evidence="2">VT141</strain>
    </source>
</reference>
<keyword evidence="1" id="KW-0472">Membrane</keyword>
<feature type="transmembrane region" description="Helical" evidence="1">
    <location>
        <begin position="20"/>
        <end position="41"/>
    </location>
</feature>
<feature type="transmembrane region" description="Helical" evidence="1">
    <location>
        <begin position="174"/>
        <end position="195"/>
    </location>
</feature>
<comment type="caution">
    <text evidence="2">The sequence shown here is derived from an EMBL/GenBank/DDBJ whole genome shotgun (WGS) entry which is preliminary data.</text>
</comment>
<feature type="transmembrane region" description="Helical" evidence="1">
    <location>
        <begin position="138"/>
        <end position="162"/>
    </location>
</feature>